<dbReference type="GO" id="GO:0004348">
    <property type="term" value="F:glucosylceramidase activity"/>
    <property type="evidence" value="ECO:0007669"/>
    <property type="project" value="UniProtKB-EC"/>
</dbReference>
<comment type="catalytic activity">
    <reaction evidence="12">
        <text>beta-D-glucosyl-(1&lt;-&gt;1)-N-octadecanoylsphing-4-enine + H2O = N-octadecanoylsphing-4-enine + D-glucose</text>
        <dbReference type="Rhea" id="RHEA:59284"/>
        <dbReference type="ChEBI" id="CHEBI:4167"/>
        <dbReference type="ChEBI" id="CHEBI:15377"/>
        <dbReference type="ChEBI" id="CHEBI:72961"/>
        <dbReference type="ChEBI" id="CHEBI:84719"/>
    </reaction>
    <physiologicalReaction direction="left-to-right" evidence="12">
        <dbReference type="Rhea" id="RHEA:59285"/>
    </physiologicalReaction>
</comment>
<dbReference type="RefSeq" id="XP_008275060.1">
    <property type="nucleotide sequence ID" value="XM_008276838.1"/>
</dbReference>
<evidence type="ECO:0000256" key="5">
    <source>
        <dbReference type="ARBA" id="ARBA00012744"/>
    </source>
</evidence>
<evidence type="ECO:0000256" key="7">
    <source>
        <dbReference type="ARBA" id="ARBA00023295"/>
    </source>
</evidence>
<evidence type="ECO:0000256" key="8">
    <source>
        <dbReference type="ARBA" id="ARBA00033698"/>
    </source>
</evidence>
<evidence type="ECO:0000313" key="24">
    <source>
        <dbReference type="Proteomes" id="UP000694891"/>
    </source>
</evidence>
<dbReference type="PROSITE" id="PS00653">
    <property type="entry name" value="GLYCOSYL_HYDROL_F1_2"/>
    <property type="match status" value="1"/>
</dbReference>
<protein>
    <recommendedName>
        <fullName evidence="15">Cytosolic beta-glucosidase</fullName>
        <ecNumber evidence="5">3.2.1.21</ecNumber>
        <ecNumber evidence="4">3.2.1.45</ecNumber>
        <ecNumber evidence="3">3.2.1.46</ecNumber>
    </recommendedName>
    <alternativeName>
        <fullName evidence="16">Cytosolic galactosylceramidase</fullName>
    </alternativeName>
    <alternativeName>
        <fullName evidence="18">Cytosolic glucosylceramidase</fullName>
    </alternativeName>
    <alternativeName>
        <fullName evidence="17">Cytosolic glycosylceramidase</fullName>
    </alternativeName>
</protein>
<dbReference type="Gene3D" id="3.20.20.80">
    <property type="entry name" value="Glycosidases"/>
    <property type="match status" value="1"/>
</dbReference>
<dbReference type="InterPro" id="IPR001360">
    <property type="entry name" value="Glyco_hydro_1"/>
</dbReference>
<keyword evidence="21" id="KW-1133">Transmembrane helix</keyword>
<evidence type="ECO:0000256" key="13">
    <source>
        <dbReference type="ARBA" id="ARBA00052085"/>
    </source>
</evidence>
<comment type="similarity">
    <text evidence="14">Belongs to the glycosyl hydrolase 1 family. Klotho subfamily.</text>
</comment>
<keyword evidence="21" id="KW-0472">Membrane</keyword>
<dbReference type="PANTHER" id="PTHR10353:SF336">
    <property type="entry name" value="LACTASE-LIKE PROTEIN"/>
    <property type="match status" value="1"/>
</dbReference>
<dbReference type="EC" id="3.2.1.46" evidence="3"/>
<name>A0A3B5BG21_9TELE</name>
<dbReference type="GO" id="GO:0016052">
    <property type="term" value="P:carbohydrate catabolic process"/>
    <property type="evidence" value="ECO:0007669"/>
    <property type="project" value="UniProtKB-ARBA"/>
</dbReference>
<comment type="catalytic activity">
    <reaction evidence="8">
        <text>a beta-D-galactosyl-(1&lt;-&gt;1')-N-acylsphing-4-enine + H2O = an N-acylsphing-4-enine + D-galactose</text>
        <dbReference type="Rhea" id="RHEA:14297"/>
        <dbReference type="ChEBI" id="CHEBI:4139"/>
        <dbReference type="ChEBI" id="CHEBI:15377"/>
        <dbReference type="ChEBI" id="CHEBI:18390"/>
        <dbReference type="ChEBI" id="CHEBI:52639"/>
        <dbReference type="EC" id="3.2.1.46"/>
    </reaction>
    <physiologicalReaction direction="left-to-right" evidence="8">
        <dbReference type="Rhea" id="RHEA:14298"/>
    </physiologicalReaction>
</comment>
<reference evidence="25" key="2">
    <citation type="submission" date="2025-04" db="UniProtKB">
        <authorList>
            <consortium name="RefSeq"/>
        </authorList>
    </citation>
    <scope>IDENTIFICATION</scope>
</reference>
<feature type="signal peptide" evidence="22">
    <location>
        <begin position="1"/>
        <end position="22"/>
    </location>
</feature>
<dbReference type="InterPro" id="IPR017853">
    <property type="entry name" value="GH"/>
</dbReference>
<keyword evidence="22" id="KW-0732">Signal</keyword>
<keyword evidence="21" id="KW-0812">Transmembrane</keyword>
<evidence type="ECO:0000256" key="11">
    <source>
        <dbReference type="ARBA" id="ARBA00051414"/>
    </source>
</evidence>
<dbReference type="FunFam" id="3.20.20.80:FF:000011">
    <property type="entry name" value="Cytosolic beta-glucosidase"/>
    <property type="match status" value="1"/>
</dbReference>
<evidence type="ECO:0000256" key="2">
    <source>
        <dbReference type="ARBA" id="ARBA00001013"/>
    </source>
</evidence>
<dbReference type="Pfam" id="PF00232">
    <property type="entry name" value="Glyco_hydro_1"/>
    <property type="match status" value="1"/>
</dbReference>
<evidence type="ECO:0000313" key="23">
    <source>
        <dbReference type="Ensembl" id="ENSSPAP00000025262.1"/>
    </source>
</evidence>
<evidence type="ECO:0000256" key="16">
    <source>
        <dbReference type="ARBA" id="ARBA00079026"/>
    </source>
</evidence>
<evidence type="ECO:0000256" key="17">
    <source>
        <dbReference type="ARBA" id="ARBA00081896"/>
    </source>
</evidence>
<dbReference type="Proteomes" id="UP000694891">
    <property type="component" value="Unplaced"/>
</dbReference>
<reference evidence="23" key="1">
    <citation type="submission" date="2023-09" db="UniProtKB">
        <authorList>
            <consortium name="Ensembl"/>
        </authorList>
    </citation>
    <scope>IDENTIFICATION</scope>
</reference>
<comment type="catalytic activity">
    <reaction evidence="11">
        <text>a beta-D-xylosyl-(1&lt;-&gt;1')-N-acylsphing-4-enine + cholesterol = cholesteryl 3-beta-D-xyloside + an N-acylsphing-4-enine</text>
        <dbReference type="Rhea" id="RHEA:70239"/>
        <dbReference type="ChEBI" id="CHEBI:16113"/>
        <dbReference type="ChEBI" id="CHEBI:52639"/>
        <dbReference type="ChEBI" id="CHEBI:189067"/>
        <dbReference type="ChEBI" id="CHEBI:189068"/>
    </reaction>
    <physiologicalReaction direction="left-to-right" evidence="11">
        <dbReference type="Rhea" id="RHEA:70240"/>
    </physiologicalReaction>
    <physiologicalReaction direction="right-to-left" evidence="11">
        <dbReference type="Rhea" id="RHEA:70241"/>
    </physiologicalReaction>
</comment>
<evidence type="ECO:0000256" key="6">
    <source>
        <dbReference type="ARBA" id="ARBA00022801"/>
    </source>
</evidence>
<dbReference type="Ensembl" id="ENSSPAT00000025678.1">
    <property type="protein sequence ID" value="ENSSPAP00000025262.1"/>
    <property type="gene ID" value="ENSSPAG00000019086.1"/>
</dbReference>
<sequence length="570" mass="65694">MLPRCAVSVCHVLMLVLCLSAAEDFDWTKNDHSSFYYGTFPAGFSWGAGSSAYQTEGAWDKDGKGLSIWDVFSHKKGKIQLNETGDSSCEGYYKVKDDVSLMKELKLNHYRFSISWPRLVPTGIKSEHINEKGIQHYEQLIDHLLENNITPIVTLYHWDLPQVLQEKYGGWQNISMVNHFNEFANLCFERFGNRVKHWITFNNPWSVAVEGYETGEHAPGLKLRGTGAYRAAHHIIKAHAKVWHTYDTQWRAKQKGLVGISLSGDWGEPVDISNQKDIEAAERYVQFYLGWFATPIFHGDYPQVMKDFIGRKSVQQGLGASRLPAFSPQEKSYIKGTCDFLGVGHFTTRYITQKTNPSGRSSSSYFSDRDLAELVDPRWPDPGSEWLYSVPWGFRRLLNFVKTQYGNPMVYVTENGVSEKMLCTELCDDWRIQYYKDYINEMLKAIKDGVNVKGYTAWSLLDKFEWDEGYSERFGLYYVDFRNKNKPRYPKASVQFYKRIISSNGFPNQREVENWRRKAVETCSSSNQLLAADPLTSHMEMVTEIVVPTVCTLSILLSAIFLMFLLRRRN</sequence>
<keyword evidence="24" id="KW-1185">Reference proteome</keyword>
<evidence type="ECO:0000256" key="12">
    <source>
        <dbReference type="ARBA" id="ARBA00051666"/>
    </source>
</evidence>
<organism evidence="23">
    <name type="scientific">Stegastes partitus</name>
    <name type="common">bicolor damselfish</name>
    <dbReference type="NCBI Taxonomy" id="144197"/>
    <lineage>
        <taxon>Eukaryota</taxon>
        <taxon>Metazoa</taxon>
        <taxon>Chordata</taxon>
        <taxon>Craniata</taxon>
        <taxon>Vertebrata</taxon>
        <taxon>Euteleostomi</taxon>
        <taxon>Actinopterygii</taxon>
        <taxon>Neopterygii</taxon>
        <taxon>Teleostei</taxon>
        <taxon>Neoteleostei</taxon>
        <taxon>Acanthomorphata</taxon>
        <taxon>Ovalentaria</taxon>
        <taxon>Pomacentridae</taxon>
        <taxon>Stegastes</taxon>
    </lineage>
</organism>
<evidence type="ECO:0000256" key="18">
    <source>
        <dbReference type="ARBA" id="ARBA00083229"/>
    </source>
</evidence>
<dbReference type="GeneTree" id="ENSGT00940000157369"/>
<evidence type="ECO:0000256" key="22">
    <source>
        <dbReference type="SAM" id="SignalP"/>
    </source>
</evidence>
<keyword evidence="7 20" id="KW-0326">Glycosidase</keyword>
<evidence type="ECO:0000256" key="21">
    <source>
        <dbReference type="SAM" id="Phobius"/>
    </source>
</evidence>
<feature type="active site" description="Nucleophile" evidence="19">
    <location>
        <position position="414"/>
    </location>
</feature>
<evidence type="ECO:0000313" key="25">
    <source>
        <dbReference type="RefSeq" id="XP_008275060.1"/>
    </source>
</evidence>
<dbReference type="PROSITE" id="PS00572">
    <property type="entry name" value="GLYCOSYL_HYDROL_F1_1"/>
    <property type="match status" value="1"/>
</dbReference>
<proteinExistence type="inferred from homology"/>
<feature type="chain" id="PRO_5044592408" description="Cytosolic beta-glucosidase" evidence="22">
    <location>
        <begin position="23"/>
        <end position="570"/>
    </location>
</feature>
<gene>
    <name evidence="23" type="primary">LCTL</name>
    <name evidence="25" type="synonym">lctl</name>
</gene>
<evidence type="ECO:0000256" key="3">
    <source>
        <dbReference type="ARBA" id="ARBA00012657"/>
    </source>
</evidence>
<keyword evidence="6 20" id="KW-0378">Hydrolase</keyword>
<comment type="catalytic activity">
    <reaction evidence="9">
        <text>beta-D-galactosyl-(1&lt;-&gt;1)-sphing-4-enine + H2O = sphing-4-enine + D-galactose</text>
        <dbReference type="Rhea" id="RHEA:43908"/>
        <dbReference type="ChEBI" id="CHEBI:4139"/>
        <dbReference type="ChEBI" id="CHEBI:15377"/>
        <dbReference type="ChEBI" id="CHEBI:57756"/>
        <dbReference type="ChEBI" id="CHEBI:57934"/>
    </reaction>
    <physiologicalReaction direction="left-to-right" evidence="9">
        <dbReference type="Rhea" id="RHEA:43909"/>
    </physiologicalReaction>
</comment>
<comment type="catalytic activity">
    <reaction evidence="13">
        <text>beta-D-glucosyl-(1&lt;-&gt;1)-sphing-4-enine + H2O = sphing-4-enine + D-glucose</text>
        <dbReference type="Rhea" id="RHEA:59288"/>
        <dbReference type="ChEBI" id="CHEBI:4167"/>
        <dbReference type="ChEBI" id="CHEBI:15377"/>
        <dbReference type="ChEBI" id="CHEBI:57756"/>
        <dbReference type="ChEBI" id="CHEBI:83992"/>
    </reaction>
    <physiologicalReaction direction="left-to-right" evidence="13">
        <dbReference type="Rhea" id="RHEA:59289"/>
    </physiologicalReaction>
</comment>
<comment type="catalytic activity">
    <reaction evidence="1">
        <text>Hydrolysis of terminal, non-reducing beta-D-glucosyl residues with release of beta-D-glucose.</text>
        <dbReference type="EC" id="3.2.1.21"/>
    </reaction>
</comment>
<evidence type="ECO:0000256" key="10">
    <source>
        <dbReference type="ARBA" id="ARBA00050809"/>
    </source>
</evidence>
<dbReference type="EC" id="3.2.1.45" evidence="4"/>
<comment type="catalytic activity">
    <reaction evidence="2">
        <text>a beta-D-glucosyl-(1&lt;-&gt;1')-N-acylsphing-4-enine + H2O = an N-acylsphing-4-enine + D-glucose</text>
        <dbReference type="Rhea" id="RHEA:13269"/>
        <dbReference type="ChEBI" id="CHEBI:4167"/>
        <dbReference type="ChEBI" id="CHEBI:15377"/>
        <dbReference type="ChEBI" id="CHEBI:22801"/>
        <dbReference type="ChEBI" id="CHEBI:52639"/>
        <dbReference type="EC" id="3.2.1.45"/>
    </reaction>
    <physiologicalReaction direction="left-to-right" evidence="2">
        <dbReference type="Rhea" id="RHEA:13270"/>
    </physiologicalReaction>
</comment>
<evidence type="ECO:0000256" key="15">
    <source>
        <dbReference type="ARBA" id="ARBA00068094"/>
    </source>
</evidence>
<dbReference type="SUPFAM" id="SSF51445">
    <property type="entry name" value="(Trans)glycosidases"/>
    <property type="match status" value="1"/>
</dbReference>
<evidence type="ECO:0000256" key="9">
    <source>
        <dbReference type="ARBA" id="ARBA00048813"/>
    </source>
</evidence>
<evidence type="ECO:0000256" key="14">
    <source>
        <dbReference type="ARBA" id="ARBA00060858"/>
    </source>
</evidence>
<evidence type="ECO:0000256" key="4">
    <source>
        <dbReference type="ARBA" id="ARBA00012658"/>
    </source>
</evidence>
<evidence type="ECO:0000256" key="19">
    <source>
        <dbReference type="PROSITE-ProRule" id="PRU10055"/>
    </source>
</evidence>
<dbReference type="STRING" id="144197.ENSSPAP00000025262"/>
<dbReference type="CTD" id="564250"/>
<dbReference type="InterPro" id="IPR018120">
    <property type="entry name" value="Glyco_hydro_1_AS"/>
</dbReference>
<comment type="catalytic activity">
    <reaction evidence="10">
        <text>beta-D-galactosyl-(1&lt;-&gt;1')-N-octadecanoylsphing-4-enine + H2O = N-octadecanoylsphing-4-enine + D-galactose</text>
        <dbReference type="Rhea" id="RHEA:59292"/>
        <dbReference type="ChEBI" id="CHEBI:4139"/>
        <dbReference type="ChEBI" id="CHEBI:15377"/>
        <dbReference type="ChEBI" id="CHEBI:72961"/>
        <dbReference type="ChEBI" id="CHEBI:84720"/>
    </reaction>
    <physiologicalReaction direction="left-to-right" evidence="10">
        <dbReference type="Rhea" id="RHEA:59293"/>
    </physiologicalReaction>
</comment>
<dbReference type="AlphaFoldDB" id="A0A3B5BG21"/>
<dbReference type="PRINTS" id="PR00131">
    <property type="entry name" value="GLHYDRLASE1"/>
</dbReference>
<dbReference type="OrthoDB" id="65569at2759"/>
<accession>A0A3B5BG21</accession>
<dbReference type="GO" id="GO:0004336">
    <property type="term" value="F:galactosylceramidase activity"/>
    <property type="evidence" value="ECO:0007669"/>
    <property type="project" value="UniProtKB-EC"/>
</dbReference>
<evidence type="ECO:0000256" key="20">
    <source>
        <dbReference type="RuleBase" id="RU004468"/>
    </source>
</evidence>
<dbReference type="InterPro" id="IPR033132">
    <property type="entry name" value="GH_1_N_CS"/>
</dbReference>
<evidence type="ECO:0000256" key="1">
    <source>
        <dbReference type="ARBA" id="ARBA00000448"/>
    </source>
</evidence>
<dbReference type="PANTHER" id="PTHR10353">
    <property type="entry name" value="GLYCOSYL HYDROLASE"/>
    <property type="match status" value="1"/>
</dbReference>
<dbReference type="GeneID" id="103353725"/>
<dbReference type="EC" id="3.2.1.21" evidence="5"/>
<dbReference type="GO" id="GO:0008422">
    <property type="term" value="F:beta-glucosidase activity"/>
    <property type="evidence" value="ECO:0007669"/>
    <property type="project" value="UniProtKB-EC"/>
</dbReference>
<feature type="transmembrane region" description="Helical" evidence="21">
    <location>
        <begin position="545"/>
        <end position="566"/>
    </location>
</feature>